<evidence type="ECO:0000313" key="14">
    <source>
        <dbReference type="EMBL" id="CAF0927036.1"/>
    </source>
</evidence>
<feature type="transmembrane region" description="Helical" evidence="11">
    <location>
        <begin position="664"/>
        <end position="683"/>
    </location>
</feature>
<dbReference type="Proteomes" id="UP000663828">
    <property type="component" value="Unassembled WGS sequence"/>
</dbReference>
<feature type="region of interest" description="Disordered" evidence="10">
    <location>
        <begin position="1365"/>
        <end position="1423"/>
    </location>
</feature>
<keyword evidence="6 11" id="KW-0472">Membrane</keyword>
<evidence type="ECO:0000256" key="2">
    <source>
        <dbReference type="ARBA" id="ARBA00022448"/>
    </source>
</evidence>
<feature type="compositionally biased region" description="Basic and acidic residues" evidence="10">
    <location>
        <begin position="1190"/>
        <end position="1215"/>
    </location>
</feature>
<evidence type="ECO:0000256" key="5">
    <source>
        <dbReference type="ARBA" id="ARBA00022989"/>
    </source>
</evidence>
<feature type="compositionally biased region" description="Low complexity" evidence="10">
    <location>
        <begin position="1390"/>
        <end position="1401"/>
    </location>
</feature>
<evidence type="ECO:0000256" key="11">
    <source>
        <dbReference type="SAM" id="Phobius"/>
    </source>
</evidence>
<keyword evidence="8" id="KW-0675">Receptor</keyword>
<dbReference type="GO" id="GO:0038023">
    <property type="term" value="F:signaling receptor activity"/>
    <property type="evidence" value="ECO:0007669"/>
    <property type="project" value="InterPro"/>
</dbReference>
<evidence type="ECO:0000256" key="3">
    <source>
        <dbReference type="ARBA" id="ARBA00022475"/>
    </source>
</evidence>
<dbReference type="InterPro" id="IPR000152">
    <property type="entry name" value="EGF-type_Asp/Asn_hydroxyl_site"/>
</dbReference>
<dbReference type="PANTHER" id="PTHR21444">
    <property type="entry name" value="COILED-COIL DOMAIN-CONTAINING PROTEIN 180"/>
    <property type="match status" value="1"/>
</dbReference>
<reference evidence="14" key="1">
    <citation type="submission" date="2021-02" db="EMBL/GenBank/DDBJ databases">
        <authorList>
            <person name="Nowell W R."/>
        </authorList>
    </citation>
    <scope>NUCLEOTIDE SEQUENCE</scope>
</reference>
<feature type="compositionally biased region" description="Basic and acidic residues" evidence="10">
    <location>
        <begin position="1253"/>
        <end position="1267"/>
    </location>
</feature>
<gene>
    <name evidence="14" type="ORF">XAT740_LOCUS9361</name>
</gene>
<dbReference type="EMBL" id="CAJNOR010000481">
    <property type="protein sequence ID" value="CAF0927036.1"/>
    <property type="molecule type" value="Genomic_DNA"/>
</dbReference>
<feature type="region of interest" description="Disordered" evidence="10">
    <location>
        <begin position="1584"/>
        <end position="1607"/>
    </location>
</feature>
<evidence type="ECO:0000313" key="15">
    <source>
        <dbReference type="Proteomes" id="UP000663828"/>
    </source>
</evidence>
<evidence type="ECO:0000256" key="7">
    <source>
        <dbReference type="ARBA" id="ARBA00023157"/>
    </source>
</evidence>
<feature type="region of interest" description="Disordered" evidence="10">
    <location>
        <begin position="1748"/>
        <end position="1833"/>
    </location>
</feature>
<comment type="subcellular location">
    <subcellularLocation>
        <location evidence="1">Cell membrane</location>
        <topology evidence="1">Multi-pass membrane protein</topology>
    </subcellularLocation>
</comment>
<dbReference type="InterPro" id="IPR026612">
    <property type="entry name" value="STRA6-like"/>
</dbReference>
<name>A0A814BHV7_ADIRI</name>
<feature type="transmembrane region" description="Helical" evidence="11">
    <location>
        <begin position="841"/>
        <end position="860"/>
    </location>
</feature>
<evidence type="ECO:0000256" key="12">
    <source>
        <dbReference type="SAM" id="SignalP"/>
    </source>
</evidence>
<feature type="disulfide bond" evidence="9">
    <location>
        <begin position="381"/>
        <end position="390"/>
    </location>
</feature>
<dbReference type="PANTHER" id="PTHR21444:SF15">
    <property type="entry name" value="RECEPTOR FOR RETINOL UPTAKE STRA6"/>
    <property type="match status" value="1"/>
</dbReference>
<feature type="compositionally biased region" description="Basic and acidic residues" evidence="10">
    <location>
        <begin position="1405"/>
        <end position="1420"/>
    </location>
</feature>
<keyword evidence="5 11" id="KW-1133">Transmembrane helix</keyword>
<feature type="transmembrane region" description="Helical" evidence="11">
    <location>
        <begin position="556"/>
        <end position="573"/>
    </location>
</feature>
<evidence type="ECO:0000256" key="1">
    <source>
        <dbReference type="ARBA" id="ARBA00004651"/>
    </source>
</evidence>
<feature type="chain" id="PRO_5032594904" description="EGF-like domain-containing protein" evidence="12">
    <location>
        <begin position="25"/>
        <end position="1865"/>
    </location>
</feature>
<comment type="caution">
    <text evidence="14">The sequence shown here is derived from an EMBL/GenBank/DDBJ whole genome shotgun (WGS) entry which is preliminary data.</text>
</comment>
<dbReference type="PROSITE" id="PS00010">
    <property type="entry name" value="ASX_HYDROXYL"/>
    <property type="match status" value="1"/>
</dbReference>
<feature type="transmembrane region" description="Helical" evidence="11">
    <location>
        <begin position="981"/>
        <end position="998"/>
    </location>
</feature>
<dbReference type="InterPro" id="IPR000742">
    <property type="entry name" value="EGF"/>
</dbReference>
<feature type="signal peptide" evidence="12">
    <location>
        <begin position="1"/>
        <end position="24"/>
    </location>
</feature>
<evidence type="ECO:0000256" key="6">
    <source>
        <dbReference type="ARBA" id="ARBA00023136"/>
    </source>
</evidence>
<sequence length="1865" mass="213451">MLLKTSYVTCLLFINFLIQSSTCALPNNIQNLELDDITSLWDKFPAIVDKIKEAEHVKDDIKYPPMDDSRLIHDDIIGILSGLMNTLTASFSSMFKQVNRFRCPKGWKRLGGSCYYLSNLTSTAIDANYTCNLVYSNVSNLMQVRHTVELFYAAHVLSRNNLSSLIIDVDPSLLQGRKVSEMLTNDPDRWRRMKKQFGDIRKKYKELKEKVLNRLSSSGLKILRRTKKVKDFSSRKHVHQNDFQPSYYEEYDFDDREFNITDPTMEANSITAAHAVDDEDEYEYDDLDSPDESDPFEQIDDISSICQRIDWNVLNHNSNSTVYVLTTYIVSDATVCSLSDVDTHMEYHHVCEYVLDFCFANILCGRYGRCVNTLAGFRCSCNFLYGGVLCERISDHGKQIITGIIIIIILTALSLKLVRQILWFFTSQLIKLCRMICAKRVRINNSRSEKTNRSHDGLSTEKQRRPTLAQELIEFFAPKPTNPLKTPVKRNLARNIWVGSLTISFVTVLFFSTSLMYLISFGYGMNSDHDEEFSINDTIRLVNKCVTISDYRTGNLIFAPFAISLILIFSWSLKRRKLCLHMCDGRPALITPIEPFRTGNRFTTATVFGILAFEVLKIFEDLLFRTGQPLRQGVLIELLERIALIILVGLRYYPVLASLQLRNIVARGFACFYILCDMFYTIIREGSCMGFLPLSGRYTDAEEAKLRRELGTWFIVYGVIKNIPHFFLLSYISGELCVRFIYDSVYVPMRKKRTIWSAPVVELDDSEYSKYYVTKLFRRNHRSQRIVPVQDEKVKLENLVDYEHDVEVQNTINRSRVKKFFDHIYHSNNDFRFTTIATCTYTVAIVFLYYLACTFAFLYLSRTAGHISFLKFYIESTFSVELGAFSLKSEIIFSAILTAIIYGFQLYIGMQNYQKHKLQLYKGIYVDVPSAANFKPSSMASNSVHYSGFLVGYMAWGFVICFHVILFFLISVRIISLQIRHIELFLAIIVPVLVIYFLKMLSMRSAGKFIFIQQLDDKLNLKSRKTYAMFVYFSFFADCFLGVASCIIRLLKATFLNVVFMARLDWSFLGRPLERFDLGFAAYISYLHMEVTYTNPVMLAFCYSVYDDIIQRRPKQCYDDECCIAPGELDDYQDVQPPKEILVKQNFSSIEYRRKKQTDTPVEDGIYSRILIKETKQRSRCMQIAENKSEVDLPKRSLRPNKSDKICAIDGEDKSNNASIVEQQAHEDDSQSDCPPEVPPRRDLTSESDENDSSERRLLSVQKESRTSKGKKKRSTTDKTILFSEPFGTHYRRTKVESASQGSQSDQTKHARQRPKDTTVSSSYAEIVELTTDVSDTLVNTKRRQNTVECQFDERKKLAACCPSTHNAATGSKDSHPLRTISDGHAHQNQQPLLPSQPSRSSKLHRADNIDDSNENNHDDTQDEVCFLPPQQFVFSGERSEDPDREEEMERMRRRKRLRFRWHFLYTILRNYHLFDLRKDVQGRLTRLHIQRSSLIDENQLPTMDAVRQFETETFVPQGYFAQVDESRAETTSLQDISAATIEQQPSLPRRLLSVPVPATIEYPQSPAERYIAIRAQMLYDASTQQMNMSPSPNSSRTPTTAASLSGQRPAFASTMISDRSHGFQITPDITIQPPSDSGSKSVRTHLTSRSAHRTAQQPPYTPLTFLPGSPSTPSTAGYPAATTSIANSSTLRTQMSHDQHMQAWRQGAMDKIQRKQRYCYMYGPPPQTPLADKVSCVAILTPQILAATTTQQEAPPTRQQETPSATGGGRVQRPPTKSPFKFPVPSQQIRTASSSAESDITASENDRQLKGECEEQVIPIPPQRMERLDEDPLEISTTVKSTIITSALINRHTSDSDSSDMKNV</sequence>
<dbReference type="PROSITE" id="PS00022">
    <property type="entry name" value="EGF_1"/>
    <property type="match status" value="1"/>
</dbReference>
<keyword evidence="7 9" id="KW-1015">Disulfide bond</keyword>
<dbReference type="Pfam" id="PF14752">
    <property type="entry name" value="RBP_receptor"/>
    <property type="match status" value="2"/>
</dbReference>
<dbReference type="GO" id="GO:0071939">
    <property type="term" value="P:vitamin A import into cell"/>
    <property type="evidence" value="ECO:0007669"/>
    <property type="project" value="TreeGrafter"/>
</dbReference>
<evidence type="ECO:0000256" key="10">
    <source>
        <dbReference type="SAM" id="MobiDB-lite"/>
    </source>
</evidence>
<feature type="compositionally biased region" description="Basic and acidic residues" evidence="10">
    <location>
        <begin position="1805"/>
        <end position="1814"/>
    </location>
</feature>
<evidence type="ECO:0000256" key="4">
    <source>
        <dbReference type="ARBA" id="ARBA00022692"/>
    </source>
</evidence>
<evidence type="ECO:0000256" key="8">
    <source>
        <dbReference type="ARBA" id="ARBA00023170"/>
    </source>
</evidence>
<feature type="transmembrane region" description="Helical" evidence="11">
    <location>
        <begin position="496"/>
        <end position="519"/>
    </location>
</feature>
<feature type="domain" description="EGF-like" evidence="13">
    <location>
        <begin position="354"/>
        <end position="391"/>
    </location>
</feature>
<feature type="region of interest" description="Disordered" evidence="10">
    <location>
        <begin position="1627"/>
        <end position="1682"/>
    </location>
</feature>
<keyword evidence="3" id="KW-1003">Cell membrane</keyword>
<keyword evidence="12" id="KW-0732">Signal</keyword>
<feature type="compositionally biased region" description="Polar residues" evidence="10">
    <location>
        <begin position="1628"/>
        <end position="1659"/>
    </location>
</feature>
<feature type="transmembrane region" description="Helical" evidence="11">
    <location>
        <begin position="1027"/>
        <end position="1051"/>
    </location>
</feature>
<keyword evidence="15" id="KW-1185">Reference proteome</keyword>
<keyword evidence="4 11" id="KW-0812">Transmembrane</keyword>
<feature type="compositionally biased region" description="Basic and acidic residues" evidence="10">
    <location>
        <begin position="1373"/>
        <end position="1386"/>
    </location>
</feature>
<dbReference type="InterPro" id="IPR016187">
    <property type="entry name" value="CTDL_fold"/>
</dbReference>
<feature type="region of interest" description="Disordered" evidence="10">
    <location>
        <begin position="1190"/>
        <end position="1323"/>
    </location>
</feature>
<proteinExistence type="predicted"/>
<dbReference type="CDD" id="cd00054">
    <property type="entry name" value="EGF_CA"/>
    <property type="match status" value="1"/>
</dbReference>
<evidence type="ECO:0000256" key="9">
    <source>
        <dbReference type="PROSITE-ProRule" id="PRU00076"/>
    </source>
</evidence>
<keyword evidence="9" id="KW-0245">EGF-like domain</keyword>
<feature type="transmembrane region" description="Helical" evidence="11">
    <location>
        <begin position="949"/>
        <end position="975"/>
    </location>
</feature>
<feature type="compositionally biased region" description="Low complexity" evidence="10">
    <location>
        <begin position="1748"/>
        <end position="1764"/>
    </location>
</feature>
<evidence type="ECO:0000259" key="13">
    <source>
        <dbReference type="PROSITE" id="PS50026"/>
    </source>
</evidence>
<keyword evidence="2" id="KW-0813">Transport</keyword>
<dbReference type="SUPFAM" id="SSF56436">
    <property type="entry name" value="C-type lectin-like"/>
    <property type="match status" value="1"/>
</dbReference>
<dbReference type="PROSITE" id="PS50026">
    <property type="entry name" value="EGF_3"/>
    <property type="match status" value="1"/>
</dbReference>
<feature type="compositionally biased region" description="Polar residues" evidence="10">
    <location>
        <begin position="1786"/>
        <end position="1804"/>
    </location>
</feature>
<dbReference type="GO" id="GO:0005886">
    <property type="term" value="C:plasma membrane"/>
    <property type="evidence" value="ECO:0007669"/>
    <property type="project" value="UniProtKB-SubCell"/>
</dbReference>
<dbReference type="GO" id="GO:0034632">
    <property type="term" value="F:retinol transmembrane transporter activity"/>
    <property type="evidence" value="ECO:0007669"/>
    <property type="project" value="InterPro"/>
</dbReference>
<accession>A0A814BHV7</accession>
<comment type="caution">
    <text evidence="9">Lacks conserved residue(s) required for the propagation of feature annotation.</text>
</comment>
<feature type="compositionally biased region" description="Low complexity" evidence="10">
    <location>
        <begin position="1587"/>
        <end position="1604"/>
    </location>
</feature>
<feature type="compositionally biased region" description="Polar residues" evidence="10">
    <location>
        <begin position="1670"/>
        <end position="1682"/>
    </location>
</feature>
<feature type="compositionally biased region" description="Polar residues" evidence="10">
    <location>
        <begin position="1297"/>
        <end position="1306"/>
    </location>
</feature>
<protein>
    <recommendedName>
        <fullName evidence="13">EGF-like domain-containing protein</fullName>
    </recommendedName>
</protein>
<feature type="transmembrane region" description="Helical" evidence="11">
    <location>
        <begin position="891"/>
        <end position="910"/>
    </location>
</feature>
<organism evidence="14 15">
    <name type="scientific">Adineta ricciae</name>
    <name type="common">Rotifer</name>
    <dbReference type="NCBI Taxonomy" id="249248"/>
    <lineage>
        <taxon>Eukaryota</taxon>
        <taxon>Metazoa</taxon>
        <taxon>Spiralia</taxon>
        <taxon>Gnathifera</taxon>
        <taxon>Rotifera</taxon>
        <taxon>Eurotatoria</taxon>
        <taxon>Bdelloidea</taxon>
        <taxon>Adinetida</taxon>
        <taxon>Adinetidae</taxon>
        <taxon>Adineta</taxon>
    </lineage>
</organism>
<feature type="transmembrane region" description="Helical" evidence="11">
    <location>
        <begin position="400"/>
        <end position="418"/>
    </location>
</feature>